<comment type="caution">
    <text evidence="2">The sequence shown here is derived from an EMBL/GenBank/DDBJ whole genome shotgun (WGS) entry which is preliminary data.</text>
</comment>
<gene>
    <name evidence="2" type="ORF">F4U95_11695</name>
    <name evidence="1" type="ORF">F4U96_11750</name>
</gene>
<dbReference type="Proteomes" id="UP000326364">
    <property type="component" value="Unassembled WGS sequence"/>
</dbReference>
<dbReference type="EMBL" id="VYQA01000007">
    <property type="protein sequence ID" value="KAA9029872.1"/>
    <property type="molecule type" value="Genomic_DNA"/>
</dbReference>
<dbReference type="EMBL" id="VYQB01000007">
    <property type="protein sequence ID" value="KAA9016893.1"/>
    <property type="molecule type" value="Genomic_DNA"/>
</dbReference>
<sequence>MTAHYSPHYGERLSQAQEAALHNAFAGVLITGDKVVDRIEAMGRLDILEALGLHSAATPQERARRLQARAVGTNRMNWPGLRDELHSQHKVVTDLLDALRAAPGAVPVPDPAIVAKLWLMKGFARDGDIITVNGVPVPASEEQLRCFVVLRYRPLFSPLADPARIYRGDTDYDRTHTTDALQARIILVSTRSYLDSLIALQTGGFELFVAIWLRQMDRADMLIRQMEQQDLPPCYARSRIRNRAICLRLSCAVMNEYERGFDLLFALRAELGVTHKSVRQALRSSSSMTRLQTAPNATGRYAASAAGHIRVIHPTMNEAPPKAAPDLIHAQVDSAFTHAALFTGRNPRVRHDNGRNGRPIRFYRGVEPAMILPVMLIQMVESMVAYEGPFWMRGVPKNAGNGYRLPDRRSFDVMSLATIIAIPICLSSARAIAGGTGAQDDDQWTRDTVRTLLTPSSRQLDAEVEDDQDYMDRRMATGEKAQKTIDPTEGQFAERFKNAYGDARKRARSCAPATGEPGWTQGFRFDAWWKPDAELHFLRRCSRFLQYDPEQALKARAWSVPMSRVPHPSGRPMTAADCYTGLPSQHPLERAQDLFRPYFTMVQAPDRMASRHGGTVYREYLIREIAALLPTLNPTTDDPFLYEMVWREEMMGPKGSEQRRKAEYRQAIAVEAAWNC</sequence>
<evidence type="ECO:0000313" key="3">
    <source>
        <dbReference type="Proteomes" id="UP000325933"/>
    </source>
</evidence>
<reference evidence="3 4" key="1">
    <citation type="submission" date="2019-09" db="EMBL/GenBank/DDBJ databases">
        <authorList>
            <person name="Feng G."/>
        </authorList>
    </citation>
    <scope>NUCLEOTIDE SEQUENCE [LARGE SCALE GENOMIC DNA]</scope>
    <source>
        <strain evidence="2 3">KACC 19283</strain>
        <strain evidence="1 4">KACC 19284</strain>
    </source>
</reference>
<evidence type="ECO:0000313" key="4">
    <source>
        <dbReference type="Proteomes" id="UP000326364"/>
    </source>
</evidence>
<dbReference type="AlphaFoldDB" id="A0A5J5I458"/>
<evidence type="ECO:0000313" key="1">
    <source>
        <dbReference type="EMBL" id="KAA9016893.1"/>
    </source>
</evidence>
<name>A0A5J5I458_9SPHN</name>
<dbReference type="Proteomes" id="UP000325933">
    <property type="component" value="Unassembled WGS sequence"/>
</dbReference>
<proteinExistence type="predicted"/>
<keyword evidence="4" id="KW-1185">Reference proteome</keyword>
<evidence type="ECO:0000313" key="2">
    <source>
        <dbReference type="EMBL" id="KAA9029872.1"/>
    </source>
</evidence>
<organism evidence="2 3">
    <name type="scientific">Sphingobium limneticum</name>
    <dbReference type="NCBI Taxonomy" id="1007511"/>
    <lineage>
        <taxon>Bacteria</taxon>
        <taxon>Pseudomonadati</taxon>
        <taxon>Pseudomonadota</taxon>
        <taxon>Alphaproteobacteria</taxon>
        <taxon>Sphingomonadales</taxon>
        <taxon>Sphingomonadaceae</taxon>
        <taxon>Sphingobium</taxon>
    </lineage>
</organism>
<dbReference type="RefSeq" id="WP_150425802.1">
    <property type="nucleotide sequence ID" value="NZ_VYQA01000007.1"/>
</dbReference>
<accession>A0A5J5I458</accession>
<protein>
    <submittedName>
        <fullName evidence="2">Uncharacterized protein</fullName>
    </submittedName>
</protein>